<reference evidence="2 3" key="1">
    <citation type="journal article" date="2019" name="Int. J. Syst. Evol. Microbiol.">
        <title>The Global Catalogue of Microorganisms (GCM) 10K type strain sequencing project: providing services to taxonomists for standard genome sequencing and annotation.</title>
        <authorList>
            <consortium name="The Broad Institute Genomics Platform"/>
            <consortium name="The Broad Institute Genome Sequencing Center for Infectious Disease"/>
            <person name="Wu L."/>
            <person name="Ma J."/>
        </authorList>
    </citation>
    <scope>NUCLEOTIDE SEQUENCE [LARGE SCALE GENOMIC DNA]</scope>
    <source>
        <strain evidence="2 3">Q85</strain>
    </source>
</reference>
<feature type="region of interest" description="Disordered" evidence="1">
    <location>
        <begin position="184"/>
        <end position="233"/>
    </location>
</feature>
<dbReference type="RefSeq" id="WP_267665726.1">
    <property type="nucleotide sequence ID" value="NZ_JAODIX010000085.1"/>
</dbReference>
<dbReference type="Proteomes" id="UP001596390">
    <property type="component" value="Unassembled WGS sequence"/>
</dbReference>
<sequence>MDIEQFRWIGGEDQGSEDPENYIHKLFRGDREIDQVVEEIFGTLQVDDRFETSREIYDHLDVPATFRIFEGQPHVPDREYRVEAADFHKEQIEEDFELVHVTLEEPASEARVGDTVTVSVVTTNWTDVESLTTISFAVDGPEDGTAEIETTEVQIDPTSTETVELETAFEETGEFTLRVNETAVRDPIVVTDEPVEEDNESTETEDDQDDDQADDDSVTDQQEMTEDETPGFGVLQALTAGGIGYLIKQRLSTDD</sequence>
<organism evidence="2 3">
    <name type="scientific">Halorubrum yunnanense</name>
    <dbReference type="NCBI Taxonomy" id="1526162"/>
    <lineage>
        <taxon>Archaea</taxon>
        <taxon>Methanobacteriati</taxon>
        <taxon>Methanobacteriota</taxon>
        <taxon>Stenosarchaea group</taxon>
        <taxon>Halobacteria</taxon>
        <taxon>Halobacteriales</taxon>
        <taxon>Haloferacaceae</taxon>
        <taxon>Halorubrum</taxon>
    </lineage>
</organism>
<evidence type="ECO:0000256" key="1">
    <source>
        <dbReference type="SAM" id="MobiDB-lite"/>
    </source>
</evidence>
<evidence type="ECO:0000313" key="2">
    <source>
        <dbReference type="EMBL" id="MFC7188287.1"/>
    </source>
</evidence>
<name>A0ABD5YH95_9EURY</name>
<keyword evidence="3" id="KW-1185">Reference proteome</keyword>
<accession>A0ABD5YH95</accession>
<dbReference type="EMBL" id="JBHSZZ010000085">
    <property type="protein sequence ID" value="MFC7188287.1"/>
    <property type="molecule type" value="Genomic_DNA"/>
</dbReference>
<comment type="caution">
    <text evidence="2">The sequence shown here is derived from an EMBL/GenBank/DDBJ whole genome shotgun (WGS) entry which is preliminary data.</text>
</comment>
<dbReference type="InterPro" id="IPR013783">
    <property type="entry name" value="Ig-like_fold"/>
</dbReference>
<feature type="compositionally biased region" description="Acidic residues" evidence="1">
    <location>
        <begin position="193"/>
        <end position="229"/>
    </location>
</feature>
<dbReference type="AlphaFoldDB" id="A0ABD5YH95"/>
<gene>
    <name evidence="2" type="ORF">ACFQMK_15700</name>
</gene>
<evidence type="ECO:0008006" key="4">
    <source>
        <dbReference type="Google" id="ProtNLM"/>
    </source>
</evidence>
<dbReference type="Gene3D" id="2.60.40.10">
    <property type="entry name" value="Immunoglobulins"/>
    <property type="match status" value="1"/>
</dbReference>
<protein>
    <recommendedName>
        <fullName evidence="4">PGF-CTERM sorting domain-containing protein</fullName>
    </recommendedName>
</protein>
<proteinExistence type="predicted"/>
<evidence type="ECO:0000313" key="3">
    <source>
        <dbReference type="Proteomes" id="UP001596390"/>
    </source>
</evidence>